<proteinExistence type="predicted"/>
<sequence>MPLDVLGSRRATPMYSTKSIALADRPGNLQKFHHDGDRSLQLLVFNEEFLVSEVISSLTTPPCPLYTPPAALPIEWSGEVNPRKDHCRFHETKRHPSLTKLHTMPRWATGAGRVRNACRIPRQASRSGADGFQRQRPRRSGTLTHEQPLGATALLKEEAPGRSHAAWPLSPDQHVAPEATRSRVHLPQGHADAASPHPAFCCPPPLAVAGGSPGGEADWSPLPPGRGWLKNTLPQGHFARRSGGSPLPGPGGARVAVRGPAQEDPCRAACPPRDRGLARIAPQVRVGTPAEFKHINKLEEKKLTRIPLVTGEANREEPKMRIERLSPLNCSSAEAALHGRTGRKSHGMGPERVTAPCVPDPRDRCEALSAKSGCLGMQPK</sequence>
<evidence type="ECO:0000313" key="2">
    <source>
        <dbReference type="EMBL" id="KAG9438741.1"/>
    </source>
</evidence>
<accession>A0AAV7DRA2</accession>
<feature type="region of interest" description="Disordered" evidence="1">
    <location>
        <begin position="121"/>
        <end position="149"/>
    </location>
</feature>
<protein>
    <submittedName>
        <fullName evidence="2">Uncharacterized protein</fullName>
    </submittedName>
</protein>
<feature type="region of interest" description="Disordered" evidence="1">
    <location>
        <begin position="236"/>
        <end position="270"/>
    </location>
</feature>
<name>A0AAV7DRA2_ARIFI</name>
<feature type="region of interest" description="Disordered" evidence="1">
    <location>
        <begin position="340"/>
        <end position="362"/>
    </location>
</feature>
<evidence type="ECO:0000256" key="1">
    <source>
        <dbReference type="SAM" id="MobiDB-lite"/>
    </source>
</evidence>
<keyword evidence="3" id="KW-1185">Reference proteome</keyword>
<evidence type="ECO:0000313" key="3">
    <source>
        <dbReference type="Proteomes" id="UP000825729"/>
    </source>
</evidence>
<comment type="caution">
    <text evidence="2">The sequence shown here is derived from an EMBL/GenBank/DDBJ whole genome shotgun (WGS) entry which is preliminary data.</text>
</comment>
<dbReference type="EMBL" id="JAINDJ010000014">
    <property type="protein sequence ID" value="KAG9438741.1"/>
    <property type="molecule type" value="Genomic_DNA"/>
</dbReference>
<gene>
    <name evidence="2" type="ORF">H6P81_021336</name>
</gene>
<dbReference type="Proteomes" id="UP000825729">
    <property type="component" value="Unassembled WGS sequence"/>
</dbReference>
<dbReference type="AlphaFoldDB" id="A0AAV7DRA2"/>
<organism evidence="2 3">
    <name type="scientific">Aristolochia fimbriata</name>
    <name type="common">White veined hardy Dutchman's pipe vine</name>
    <dbReference type="NCBI Taxonomy" id="158543"/>
    <lineage>
        <taxon>Eukaryota</taxon>
        <taxon>Viridiplantae</taxon>
        <taxon>Streptophyta</taxon>
        <taxon>Embryophyta</taxon>
        <taxon>Tracheophyta</taxon>
        <taxon>Spermatophyta</taxon>
        <taxon>Magnoliopsida</taxon>
        <taxon>Magnoliidae</taxon>
        <taxon>Piperales</taxon>
        <taxon>Aristolochiaceae</taxon>
        <taxon>Aristolochia</taxon>
    </lineage>
</organism>
<reference evidence="2 3" key="1">
    <citation type="submission" date="2021-07" db="EMBL/GenBank/DDBJ databases">
        <title>The Aristolochia fimbriata genome: insights into angiosperm evolution, floral development and chemical biosynthesis.</title>
        <authorList>
            <person name="Jiao Y."/>
        </authorList>
    </citation>
    <scope>NUCLEOTIDE SEQUENCE [LARGE SCALE GENOMIC DNA]</scope>
    <source>
        <strain evidence="2">IBCAS-2021</strain>
        <tissue evidence="2">Leaf</tissue>
    </source>
</reference>